<evidence type="ECO:0000313" key="1">
    <source>
        <dbReference type="EMBL" id="RHX78906.1"/>
    </source>
</evidence>
<name>A0ABX9M1J0_9LEPT</name>
<dbReference type="EMBL" id="QHCR01000006">
    <property type="protein sequence ID" value="RHX78906.1"/>
    <property type="molecule type" value="Genomic_DNA"/>
</dbReference>
<accession>A0ABX9M1J0</accession>
<organism evidence="1 2">
    <name type="scientific">Leptospira yasudae</name>
    <dbReference type="NCBI Taxonomy" id="2202201"/>
    <lineage>
        <taxon>Bacteria</taxon>
        <taxon>Pseudomonadati</taxon>
        <taxon>Spirochaetota</taxon>
        <taxon>Spirochaetia</taxon>
        <taxon>Leptospirales</taxon>
        <taxon>Leptospiraceae</taxon>
        <taxon>Leptospira</taxon>
    </lineage>
</organism>
<reference evidence="1 2" key="2">
    <citation type="journal article" date="2020" name="Int. J. Syst. Evol. Microbiol.">
        <title>Leptospira yasudae sp. nov. and Leptospira stimsonii sp. nov., two new species of the pathogenic group isolated from environmental sources.</title>
        <authorList>
            <person name="Casanovas-Massana A."/>
            <person name="Hamond C."/>
            <person name="Santos L.A."/>
            <person name="de Oliveira D."/>
            <person name="Hacker K.P."/>
            <person name="Balassiano I."/>
            <person name="Costa F."/>
            <person name="Medeiros M.A."/>
            <person name="Reis M.G."/>
            <person name="Ko A.I."/>
            <person name="Wunder E.A."/>
        </authorList>
    </citation>
    <scope>NUCLEOTIDE SEQUENCE [LARGE SCALE GENOMIC DNA]</scope>
    <source>
        <strain evidence="1 2">B21</strain>
    </source>
</reference>
<dbReference type="Proteomes" id="UP000285569">
    <property type="component" value="Unassembled WGS sequence"/>
</dbReference>
<reference evidence="2" key="1">
    <citation type="submission" date="2018-05" db="EMBL/GenBank/DDBJ databases">
        <title>Leptospira yasudae sp. nov. and Leptospira stimsonii sp. nov., two pathogenic species of the genus Leptospira isolated from environmental sources.</title>
        <authorList>
            <person name="Casanovas-Massana A."/>
            <person name="Hamond C."/>
            <person name="Santos L.A."/>
            <person name="Hacker K.P."/>
            <person name="Balassiano I."/>
            <person name="Medeiros M.A."/>
            <person name="Reis M.G."/>
            <person name="Ko A.I."/>
            <person name="Wunder E.A."/>
        </authorList>
    </citation>
    <scope>NUCLEOTIDE SEQUENCE [LARGE SCALE GENOMIC DNA]</scope>
    <source>
        <strain evidence="2">B21</strain>
    </source>
</reference>
<sequence length="97" mass="10964">MYRCHVESFQKSEYSILNIHPNKTVNNLYITSLAIRNPPNGNAPSSKKLFPNIHSQKMRSTFLKRILTSSQDKNRDADSNSLAFLCCKAANFALKSS</sequence>
<evidence type="ECO:0000313" key="2">
    <source>
        <dbReference type="Proteomes" id="UP000285569"/>
    </source>
</evidence>
<proteinExistence type="predicted"/>
<gene>
    <name evidence="1" type="ORF">DLM77_13060</name>
</gene>
<comment type="caution">
    <text evidence="1">The sequence shown here is derived from an EMBL/GenBank/DDBJ whole genome shotgun (WGS) entry which is preliminary data.</text>
</comment>
<keyword evidence="2" id="KW-1185">Reference proteome</keyword>
<protein>
    <submittedName>
        <fullName evidence="1">Uncharacterized protein</fullName>
    </submittedName>
</protein>